<protein>
    <recommendedName>
        <fullName evidence="4">POM121-like protein 12</fullName>
    </recommendedName>
</protein>
<accession>A0A7J7FKL6</accession>
<feature type="region of interest" description="Disordered" evidence="1">
    <location>
        <begin position="65"/>
        <end position="142"/>
    </location>
</feature>
<feature type="region of interest" description="Disordered" evidence="1">
    <location>
        <begin position="1"/>
        <end position="44"/>
    </location>
</feature>
<evidence type="ECO:0000256" key="1">
    <source>
        <dbReference type="SAM" id="MobiDB-lite"/>
    </source>
</evidence>
<reference evidence="2 3" key="1">
    <citation type="journal article" date="2020" name="Mol. Biol. Evol.">
        <title>Interspecific Gene Flow and the Evolution of Specialization in Black and White Rhinoceros.</title>
        <authorList>
            <person name="Moodley Y."/>
            <person name="Westbury M.V."/>
            <person name="Russo I.M."/>
            <person name="Gopalakrishnan S."/>
            <person name="Rakotoarivelo A."/>
            <person name="Olsen R.A."/>
            <person name="Prost S."/>
            <person name="Tunstall T."/>
            <person name="Ryder O.A."/>
            <person name="Dalen L."/>
            <person name="Bruford M.W."/>
        </authorList>
    </citation>
    <scope>NUCLEOTIDE SEQUENCE [LARGE SCALE GENOMIC DNA]</scope>
    <source>
        <strain evidence="2">SBR-YM</strain>
        <tissue evidence="2">Skin</tissue>
    </source>
</reference>
<dbReference type="Proteomes" id="UP000551758">
    <property type="component" value="Unassembled WGS sequence"/>
</dbReference>
<dbReference type="EMBL" id="JACDTQ010000363">
    <property type="protein sequence ID" value="KAF5928613.1"/>
    <property type="molecule type" value="Genomic_DNA"/>
</dbReference>
<name>A0A7J7FKL6_DICBM</name>
<feature type="region of interest" description="Disordered" evidence="1">
    <location>
        <begin position="264"/>
        <end position="283"/>
    </location>
</feature>
<proteinExistence type="predicted"/>
<keyword evidence="3" id="KW-1185">Reference proteome</keyword>
<evidence type="ECO:0000313" key="2">
    <source>
        <dbReference type="EMBL" id="KAF5928613.1"/>
    </source>
</evidence>
<evidence type="ECO:0008006" key="4">
    <source>
        <dbReference type="Google" id="ProtNLM"/>
    </source>
</evidence>
<comment type="caution">
    <text evidence="2">The sequence shown here is derived from an EMBL/GenBank/DDBJ whole genome shotgun (WGS) entry which is preliminary data.</text>
</comment>
<gene>
    <name evidence="2" type="ORF">HPG69_000768</name>
</gene>
<organism evidence="2 3">
    <name type="scientific">Diceros bicornis minor</name>
    <name type="common">South-central black rhinoceros</name>
    <dbReference type="NCBI Taxonomy" id="77932"/>
    <lineage>
        <taxon>Eukaryota</taxon>
        <taxon>Metazoa</taxon>
        <taxon>Chordata</taxon>
        <taxon>Craniata</taxon>
        <taxon>Vertebrata</taxon>
        <taxon>Euteleostomi</taxon>
        <taxon>Mammalia</taxon>
        <taxon>Eutheria</taxon>
        <taxon>Laurasiatheria</taxon>
        <taxon>Perissodactyla</taxon>
        <taxon>Rhinocerotidae</taxon>
        <taxon>Diceros</taxon>
    </lineage>
</organism>
<dbReference type="AlphaFoldDB" id="A0A7J7FKL6"/>
<evidence type="ECO:0000313" key="3">
    <source>
        <dbReference type="Proteomes" id="UP000551758"/>
    </source>
</evidence>
<sequence length="306" mass="34099">MRSPCPWGAGLARARPRAPRAPTCGPPTRYPWEPATRYPSSRTKHYPCSLPTRYPCGLRPTVTAAQGASHLQTSDRSGSRIRPRRPRPRRTAIMGSYLGKYVGTAEPALPPPAPERRSQRLRPAGRPPRWDQGPAGHVHQQCRMRAKPRSTIPPGGDHATIRRAFVPKARKHFPSRAARHTSMGLAFSENQSFVQQCLWNVRNPRGTRGPVTVKIHPPESRGSVYRCPPPEEPPDPCAKETVLKALSLCPKGKKKFDGPLWFEIPDTEERSPSPPRRPSAFKPVWRNGVIPSFVPRPGPLRGRVCP</sequence>
<feature type="compositionally biased region" description="Basic residues" evidence="1">
    <location>
        <begin position="79"/>
        <end position="90"/>
    </location>
</feature>